<dbReference type="RefSeq" id="WP_259091980.1">
    <property type="nucleotide sequence ID" value="NZ_CP130454.1"/>
</dbReference>
<dbReference type="EMBL" id="JANUCP010000001">
    <property type="protein sequence ID" value="MCS3917672.1"/>
    <property type="molecule type" value="Genomic_DNA"/>
</dbReference>
<protein>
    <submittedName>
        <fullName evidence="1">Uncharacterized protein</fullName>
    </submittedName>
</protein>
<evidence type="ECO:0000313" key="2">
    <source>
        <dbReference type="Proteomes" id="UP001204798"/>
    </source>
</evidence>
<name>A0ABT2EI94_9BACT</name>
<gene>
    <name evidence="1" type="ORF">M2350_000069</name>
</gene>
<evidence type="ECO:0000313" key="1">
    <source>
        <dbReference type="EMBL" id="MCS3917672.1"/>
    </source>
</evidence>
<sequence>MQVRIAQVLVGSHGASAFYEDTGQPVRVNKTAWKVTIVDDYGCEEVFHFQSEEAARCFAQDLADEIEEGNECRARR</sequence>
<organism evidence="1 2">
    <name type="scientific">Candidatus Fervidibacter sacchari</name>
    <dbReference type="NCBI Taxonomy" id="1448929"/>
    <lineage>
        <taxon>Bacteria</taxon>
        <taxon>Candidatus Fervidibacterota</taxon>
        <taxon>Candidatus Fervidibacter</taxon>
    </lineage>
</organism>
<reference evidence="1 2" key="1">
    <citation type="submission" date="2022-08" db="EMBL/GenBank/DDBJ databases">
        <title>Bacterial and archaeal communities from various locations to study Microbial Dark Matter (Phase II).</title>
        <authorList>
            <person name="Stepanauskas R."/>
        </authorList>
    </citation>
    <scope>NUCLEOTIDE SEQUENCE [LARGE SCALE GENOMIC DNA]</scope>
    <source>
        <strain evidence="1 2">PD1</strain>
    </source>
</reference>
<keyword evidence="2" id="KW-1185">Reference proteome</keyword>
<dbReference type="Proteomes" id="UP001204798">
    <property type="component" value="Unassembled WGS sequence"/>
</dbReference>
<accession>A0ABT2EI94</accession>
<proteinExistence type="predicted"/>
<comment type="caution">
    <text evidence="1">The sequence shown here is derived from an EMBL/GenBank/DDBJ whole genome shotgun (WGS) entry which is preliminary data.</text>
</comment>